<evidence type="ECO:0000256" key="2">
    <source>
        <dbReference type="ARBA" id="ARBA00001946"/>
    </source>
</evidence>
<evidence type="ECO:0000256" key="13">
    <source>
        <dbReference type="RuleBase" id="RU000508"/>
    </source>
</evidence>
<sequence length="407" mass="44763">MGLGRSRPQEELTAEVEKLRQDAAKAAEEHASLKRKLEKLTKDEADGAPPTDRKPTEFDPYLFPINSSMSAARAQRMTITEYIVKHTENDQELAMLMNSIQHACKVVAYEIGRAGPADLYGLAGVENATGDDVKKLDLIADDIWVECLSRSGVCALLVSEEQEECIIIEDENKRGPFCCAFDPLDGSSNIDCNVSVGSIFSVYRRLSPHSEKATPADILRPGTDIVVSGYCMYGAATELVITFGKGVQRFALDPAFGEFLYVSDMVMDPTGGKKIFSCNEGNSLHWDAPIATYVEECKDNGYAARYVGSMVSDVHRTLLYGGIFIYPADKKSTKGKLRVLYEGFPMAMITEQAKGVSSTGLFKGKLGRILEVKPEHIHDRCPIIMGCARDVNKILSGYEKEQQEKAA</sequence>
<comment type="subcellular location">
    <subcellularLocation>
        <location evidence="3">Cytoplasm</location>
    </subcellularLocation>
</comment>
<evidence type="ECO:0000256" key="14">
    <source>
        <dbReference type="SAM" id="MobiDB-lite"/>
    </source>
</evidence>
<dbReference type="GO" id="GO:0005829">
    <property type="term" value="C:cytosol"/>
    <property type="evidence" value="ECO:0007669"/>
    <property type="project" value="TreeGrafter"/>
</dbReference>
<evidence type="ECO:0000313" key="17">
    <source>
        <dbReference type="EMBL" id="CAD9109203.1"/>
    </source>
</evidence>
<evidence type="ECO:0000256" key="9">
    <source>
        <dbReference type="ARBA" id="ARBA00022842"/>
    </source>
</evidence>
<dbReference type="InterPro" id="IPR020548">
    <property type="entry name" value="Fructose_bisphosphatase_AS"/>
</dbReference>
<dbReference type="GO" id="GO:0042132">
    <property type="term" value="F:fructose 1,6-bisphosphate 1-phosphatase activity"/>
    <property type="evidence" value="ECO:0007669"/>
    <property type="project" value="UniProtKB-EC"/>
</dbReference>
<feature type="domain" description="Fructose-1-6-bisphosphatase class 1 C-terminal" evidence="16">
    <location>
        <begin position="273"/>
        <end position="395"/>
    </location>
</feature>
<comment type="similarity">
    <text evidence="4 13">Belongs to the FBPase class 1 family.</text>
</comment>
<dbReference type="PANTHER" id="PTHR11556">
    <property type="entry name" value="FRUCTOSE-1,6-BISPHOSPHATASE-RELATED"/>
    <property type="match status" value="1"/>
</dbReference>
<dbReference type="InterPro" id="IPR000146">
    <property type="entry name" value="FBPase_class-1"/>
</dbReference>
<dbReference type="Gene3D" id="3.40.190.80">
    <property type="match status" value="1"/>
</dbReference>
<gene>
    <name evidence="17" type="ORF">ACAT0790_LOCUS11498</name>
</gene>
<feature type="region of interest" description="Disordered" evidence="14">
    <location>
        <begin position="22"/>
        <end position="60"/>
    </location>
</feature>
<dbReference type="PRINTS" id="PR00115">
    <property type="entry name" value="F16BPHPHTASE"/>
</dbReference>
<dbReference type="InterPro" id="IPR044015">
    <property type="entry name" value="FBPase_C_dom"/>
</dbReference>
<evidence type="ECO:0000256" key="5">
    <source>
        <dbReference type="ARBA" id="ARBA00013093"/>
    </source>
</evidence>
<dbReference type="Gene3D" id="3.30.540.10">
    <property type="entry name" value="Fructose-1,6-Bisphosphatase, subunit A, domain 1"/>
    <property type="match status" value="1"/>
</dbReference>
<dbReference type="PIRSF" id="PIRSF000904">
    <property type="entry name" value="FBPtase_SBPase"/>
    <property type="match status" value="1"/>
</dbReference>
<dbReference type="InterPro" id="IPR028343">
    <property type="entry name" value="FBPtase"/>
</dbReference>
<protein>
    <recommendedName>
        <fullName evidence="12">Fructose-1,6-bisphosphatase, cytosolic</fullName>
        <ecNumber evidence="5">3.1.3.11</ecNumber>
    </recommendedName>
</protein>
<reference evidence="17" key="1">
    <citation type="submission" date="2021-01" db="EMBL/GenBank/DDBJ databases">
        <authorList>
            <person name="Corre E."/>
            <person name="Pelletier E."/>
            <person name="Niang G."/>
            <person name="Scheremetjew M."/>
            <person name="Finn R."/>
            <person name="Kale V."/>
            <person name="Holt S."/>
            <person name="Cochrane G."/>
            <person name="Meng A."/>
            <person name="Brown T."/>
            <person name="Cohen L."/>
        </authorList>
    </citation>
    <scope>NUCLEOTIDE SEQUENCE</scope>
    <source>
        <strain evidence="17">OF101</strain>
    </source>
</reference>
<evidence type="ECO:0000259" key="15">
    <source>
        <dbReference type="Pfam" id="PF00316"/>
    </source>
</evidence>
<dbReference type="GO" id="GO:0006094">
    <property type="term" value="P:gluconeogenesis"/>
    <property type="evidence" value="ECO:0007669"/>
    <property type="project" value="TreeGrafter"/>
</dbReference>
<dbReference type="GO" id="GO:0006002">
    <property type="term" value="P:fructose 6-phosphate metabolic process"/>
    <property type="evidence" value="ECO:0007669"/>
    <property type="project" value="TreeGrafter"/>
</dbReference>
<organism evidence="17">
    <name type="scientific">Alexandrium catenella</name>
    <name type="common">Red tide dinoflagellate</name>
    <name type="synonym">Gonyaulax catenella</name>
    <dbReference type="NCBI Taxonomy" id="2925"/>
    <lineage>
        <taxon>Eukaryota</taxon>
        <taxon>Sar</taxon>
        <taxon>Alveolata</taxon>
        <taxon>Dinophyceae</taxon>
        <taxon>Gonyaulacales</taxon>
        <taxon>Pyrocystaceae</taxon>
        <taxon>Alexandrium</taxon>
    </lineage>
</organism>
<accession>A0A7S1PXM1</accession>
<dbReference type="GO" id="GO:0005986">
    <property type="term" value="P:sucrose biosynthetic process"/>
    <property type="evidence" value="ECO:0007669"/>
    <property type="project" value="TreeGrafter"/>
</dbReference>
<feature type="domain" description="Fructose-1-6-bisphosphatase class I N-terminal" evidence="15">
    <location>
        <begin position="77"/>
        <end position="263"/>
    </location>
</feature>
<evidence type="ECO:0000256" key="11">
    <source>
        <dbReference type="ARBA" id="ARBA00024331"/>
    </source>
</evidence>
<evidence type="ECO:0000256" key="8">
    <source>
        <dbReference type="ARBA" id="ARBA00022801"/>
    </source>
</evidence>
<dbReference type="EMBL" id="HBGE01019195">
    <property type="protein sequence ID" value="CAD9109203.1"/>
    <property type="molecule type" value="Transcribed_RNA"/>
</dbReference>
<dbReference type="Pfam" id="PF18913">
    <property type="entry name" value="FBPase_C"/>
    <property type="match status" value="1"/>
</dbReference>
<evidence type="ECO:0000256" key="6">
    <source>
        <dbReference type="ARBA" id="ARBA00022490"/>
    </source>
</evidence>
<comment type="cofactor">
    <cofactor evidence="2">
        <name>Mg(2+)</name>
        <dbReference type="ChEBI" id="CHEBI:18420"/>
    </cofactor>
</comment>
<keyword evidence="7" id="KW-0479">Metal-binding</keyword>
<evidence type="ECO:0000256" key="10">
    <source>
        <dbReference type="ARBA" id="ARBA00023277"/>
    </source>
</evidence>
<evidence type="ECO:0000259" key="16">
    <source>
        <dbReference type="Pfam" id="PF18913"/>
    </source>
</evidence>
<dbReference type="GO" id="GO:0006000">
    <property type="term" value="P:fructose metabolic process"/>
    <property type="evidence" value="ECO:0007669"/>
    <property type="project" value="TreeGrafter"/>
</dbReference>
<dbReference type="InterPro" id="IPR033391">
    <property type="entry name" value="FBPase_N"/>
</dbReference>
<dbReference type="PANTHER" id="PTHR11556:SF41">
    <property type="entry name" value="FRUCTOSE-1,6-BISPHOSPHATASE, CYTOSOLIC"/>
    <property type="match status" value="1"/>
</dbReference>
<name>A0A7S1PXM1_ALECA</name>
<proteinExistence type="inferred from homology"/>
<dbReference type="PROSITE" id="PS00124">
    <property type="entry name" value="FBPASE"/>
    <property type="match status" value="1"/>
</dbReference>
<dbReference type="GO" id="GO:0030388">
    <property type="term" value="P:fructose 1,6-bisphosphate metabolic process"/>
    <property type="evidence" value="ECO:0007669"/>
    <property type="project" value="TreeGrafter"/>
</dbReference>
<feature type="compositionally biased region" description="Basic and acidic residues" evidence="14">
    <location>
        <begin position="38"/>
        <end position="57"/>
    </location>
</feature>
<evidence type="ECO:0000256" key="12">
    <source>
        <dbReference type="ARBA" id="ARBA00040159"/>
    </source>
</evidence>
<comment type="pathway">
    <text evidence="11">Carbohydrate biosynthesis.</text>
</comment>
<dbReference type="GO" id="GO:0046872">
    <property type="term" value="F:metal ion binding"/>
    <property type="evidence" value="ECO:0007669"/>
    <property type="project" value="UniProtKB-KW"/>
</dbReference>
<dbReference type="Pfam" id="PF00316">
    <property type="entry name" value="FBPase"/>
    <property type="match status" value="1"/>
</dbReference>
<dbReference type="FunFam" id="3.30.540.10:FF:000002">
    <property type="entry name" value="Fructose-1,6-bisphosphatase class 1"/>
    <property type="match status" value="1"/>
</dbReference>
<dbReference type="HAMAP" id="MF_01855">
    <property type="entry name" value="FBPase_class1"/>
    <property type="match status" value="1"/>
</dbReference>
<evidence type="ECO:0000256" key="7">
    <source>
        <dbReference type="ARBA" id="ARBA00022723"/>
    </source>
</evidence>
<keyword evidence="10 13" id="KW-0119">Carbohydrate metabolism</keyword>
<dbReference type="SUPFAM" id="SSF56655">
    <property type="entry name" value="Carbohydrate phosphatase"/>
    <property type="match status" value="1"/>
</dbReference>
<comment type="catalytic activity">
    <reaction evidence="1">
        <text>beta-D-fructose 1,6-bisphosphate + H2O = beta-D-fructose 6-phosphate + phosphate</text>
        <dbReference type="Rhea" id="RHEA:11064"/>
        <dbReference type="ChEBI" id="CHEBI:15377"/>
        <dbReference type="ChEBI" id="CHEBI:32966"/>
        <dbReference type="ChEBI" id="CHEBI:43474"/>
        <dbReference type="ChEBI" id="CHEBI:57634"/>
        <dbReference type="EC" id="3.1.3.11"/>
    </reaction>
</comment>
<keyword evidence="8 13" id="KW-0378">Hydrolase</keyword>
<keyword evidence="9" id="KW-0460">Magnesium</keyword>
<evidence type="ECO:0000256" key="3">
    <source>
        <dbReference type="ARBA" id="ARBA00004496"/>
    </source>
</evidence>
<dbReference type="AlphaFoldDB" id="A0A7S1PXM1"/>
<dbReference type="EC" id="3.1.3.11" evidence="5"/>
<dbReference type="PIRSF" id="PIRSF500210">
    <property type="entry name" value="FBPtase"/>
    <property type="match status" value="1"/>
</dbReference>
<feature type="compositionally biased region" description="Basic and acidic residues" evidence="14">
    <location>
        <begin position="22"/>
        <end position="32"/>
    </location>
</feature>
<evidence type="ECO:0000256" key="4">
    <source>
        <dbReference type="ARBA" id="ARBA00010941"/>
    </source>
</evidence>
<evidence type="ECO:0000256" key="1">
    <source>
        <dbReference type="ARBA" id="ARBA00001273"/>
    </source>
</evidence>
<dbReference type="CDD" id="cd00354">
    <property type="entry name" value="FBPase"/>
    <property type="match status" value="1"/>
</dbReference>
<keyword evidence="6" id="KW-0963">Cytoplasm</keyword>